<proteinExistence type="predicted"/>
<gene>
    <name evidence="1" type="ORF">PLEPLA_LOCUS26160</name>
</gene>
<dbReference type="Proteomes" id="UP001153269">
    <property type="component" value="Unassembled WGS sequence"/>
</dbReference>
<evidence type="ECO:0000313" key="2">
    <source>
        <dbReference type="Proteomes" id="UP001153269"/>
    </source>
</evidence>
<comment type="caution">
    <text evidence="1">The sequence shown here is derived from an EMBL/GenBank/DDBJ whole genome shotgun (WGS) entry which is preliminary data.</text>
</comment>
<organism evidence="1 2">
    <name type="scientific">Pleuronectes platessa</name>
    <name type="common">European plaice</name>
    <dbReference type="NCBI Taxonomy" id="8262"/>
    <lineage>
        <taxon>Eukaryota</taxon>
        <taxon>Metazoa</taxon>
        <taxon>Chordata</taxon>
        <taxon>Craniata</taxon>
        <taxon>Vertebrata</taxon>
        <taxon>Euteleostomi</taxon>
        <taxon>Actinopterygii</taxon>
        <taxon>Neopterygii</taxon>
        <taxon>Teleostei</taxon>
        <taxon>Neoteleostei</taxon>
        <taxon>Acanthomorphata</taxon>
        <taxon>Carangaria</taxon>
        <taxon>Pleuronectiformes</taxon>
        <taxon>Pleuronectoidei</taxon>
        <taxon>Pleuronectidae</taxon>
        <taxon>Pleuronectes</taxon>
    </lineage>
</organism>
<evidence type="ECO:0000313" key="1">
    <source>
        <dbReference type="EMBL" id="CAB1438212.1"/>
    </source>
</evidence>
<dbReference type="AlphaFoldDB" id="A0A9N7YU19"/>
<dbReference type="EMBL" id="CADEAL010002118">
    <property type="protein sequence ID" value="CAB1438212.1"/>
    <property type="molecule type" value="Genomic_DNA"/>
</dbReference>
<protein>
    <submittedName>
        <fullName evidence="1">Uncharacterized protein</fullName>
    </submittedName>
</protein>
<reference evidence="1" key="1">
    <citation type="submission" date="2020-03" db="EMBL/GenBank/DDBJ databases">
        <authorList>
            <person name="Weist P."/>
        </authorList>
    </citation>
    <scope>NUCLEOTIDE SEQUENCE</scope>
</reference>
<keyword evidence="2" id="KW-1185">Reference proteome</keyword>
<sequence length="97" mass="10926">MSLHLVSAEQLGGDWTRTICELDGSKGTVEDRSRSLPSSGHMDCCPGYSQLPWKPATTYSANECEQREAASWLRSEEPTRLCQEKERWFIQPAPPGR</sequence>
<name>A0A9N7YU19_PLEPL</name>
<accession>A0A9N7YU19</accession>